<evidence type="ECO:0000256" key="9">
    <source>
        <dbReference type="ARBA" id="ARBA00048605"/>
    </source>
</evidence>
<dbReference type="GO" id="GO:0005509">
    <property type="term" value="F:calcium ion binding"/>
    <property type="evidence" value="ECO:0007669"/>
    <property type="project" value="InterPro"/>
</dbReference>
<dbReference type="EMBL" id="CDMY01000648">
    <property type="protein sequence ID" value="CEM28275.1"/>
    <property type="molecule type" value="Genomic_DNA"/>
</dbReference>
<dbReference type="Pfam" id="PF01532">
    <property type="entry name" value="Glyco_hydro_47"/>
    <property type="match status" value="1"/>
</dbReference>
<dbReference type="InterPro" id="IPR036026">
    <property type="entry name" value="Seven-hairpin_glycosidases"/>
</dbReference>
<evidence type="ECO:0000256" key="14">
    <source>
        <dbReference type="SAM" id="MobiDB-lite"/>
    </source>
</evidence>
<comment type="cofactor">
    <cofactor evidence="1 11">
        <name>Ca(2+)</name>
        <dbReference type="ChEBI" id="CHEBI:29108"/>
    </cofactor>
</comment>
<organism evidence="15 16">
    <name type="scientific">Vitrella brassicaformis (strain CCMP3155)</name>
    <dbReference type="NCBI Taxonomy" id="1169540"/>
    <lineage>
        <taxon>Eukaryota</taxon>
        <taxon>Sar</taxon>
        <taxon>Alveolata</taxon>
        <taxon>Colpodellida</taxon>
        <taxon>Vitrellaceae</taxon>
        <taxon>Vitrella</taxon>
    </lineage>
</organism>
<dbReference type="STRING" id="1169540.A0A0G4GFJ1"/>
<evidence type="ECO:0000256" key="8">
    <source>
        <dbReference type="ARBA" id="ARBA00047669"/>
    </source>
</evidence>
<dbReference type="VEuPathDB" id="CryptoDB:Vbra_6235"/>
<evidence type="ECO:0000256" key="7">
    <source>
        <dbReference type="ARBA" id="ARBA00023157"/>
    </source>
</evidence>
<feature type="compositionally biased region" description="Basic and acidic residues" evidence="14">
    <location>
        <begin position="141"/>
        <end position="155"/>
    </location>
</feature>
<dbReference type="InterPro" id="IPR001382">
    <property type="entry name" value="Glyco_hydro_47"/>
</dbReference>
<keyword evidence="6 11" id="KW-0106">Calcium</keyword>
<evidence type="ECO:0000313" key="16">
    <source>
        <dbReference type="Proteomes" id="UP000041254"/>
    </source>
</evidence>
<dbReference type="PhylomeDB" id="A0A0G4GFJ1"/>
<dbReference type="PANTHER" id="PTHR11742">
    <property type="entry name" value="MANNOSYL-OLIGOSACCHARIDE ALPHA-1,2-MANNOSIDASE-RELATED"/>
    <property type="match status" value="1"/>
</dbReference>
<feature type="active site" evidence="10">
    <location>
        <position position="554"/>
    </location>
</feature>
<feature type="binding site" evidence="11">
    <location>
        <position position="651"/>
    </location>
    <ligand>
        <name>Ca(2+)</name>
        <dbReference type="ChEBI" id="CHEBI:29108"/>
    </ligand>
</feature>
<evidence type="ECO:0000256" key="12">
    <source>
        <dbReference type="PIRSR" id="PIRSR601382-3"/>
    </source>
</evidence>
<evidence type="ECO:0000256" key="11">
    <source>
        <dbReference type="PIRSR" id="PIRSR601382-2"/>
    </source>
</evidence>
<dbReference type="PRINTS" id="PR00747">
    <property type="entry name" value="GLYHDRLASE47"/>
</dbReference>
<dbReference type="PANTHER" id="PTHR11742:SF55">
    <property type="entry name" value="ENDOPLASMIC RETICULUM MANNOSYL-OLIGOSACCHARIDE 1,2-ALPHA-MANNOSIDASE"/>
    <property type="match status" value="1"/>
</dbReference>
<keyword evidence="4 11" id="KW-0479">Metal-binding</keyword>
<reference evidence="15 16" key="1">
    <citation type="submission" date="2014-11" db="EMBL/GenBank/DDBJ databases">
        <authorList>
            <person name="Zhu J."/>
            <person name="Qi W."/>
            <person name="Song R."/>
        </authorList>
    </citation>
    <scope>NUCLEOTIDE SEQUENCE [LARGE SCALE GENOMIC DNA]</scope>
</reference>
<dbReference type="InterPro" id="IPR050749">
    <property type="entry name" value="Glycosyl_Hydrolase_47"/>
</dbReference>
<keyword evidence="16" id="KW-1185">Reference proteome</keyword>
<dbReference type="GO" id="GO:0005783">
    <property type="term" value="C:endoplasmic reticulum"/>
    <property type="evidence" value="ECO:0007669"/>
    <property type="project" value="TreeGrafter"/>
</dbReference>
<keyword evidence="7 12" id="KW-1015">Disulfide bond</keyword>
<sequence>MAGLRGNVAEARLISFPLSTVALTPSSPSLAHLNVSSILDFHSISLLSLYASQESPLLSAMAVRLAAGGDTSTQDGFNYPTSWWQVSMWLTFAPDLTPRNAATFTRVRHVLHASSGDSREPERGGPRKWQSDPHLASPIFEQEKGEKHGKGEKEGPGATQDGAFPRSWLANFSQEELLLSQAFADYWQEEAVSAMQHSWRGYKLFAWGHDELLPLSKKHKDWIGAGVTLIDSLSTLWLMGLHEEFRQGEAWVRQYLDLDKAGRGSVFEITIRLLAGLLSAHALSGSRVFLDKAKDLGMRLLQGFVTPAGFFLREIVLGNGTAVLDTEAPILSEQGSIQLEMRYLSYLTKDNRFQRAADRALRAIRKAAEASEVHLLPCRLSKTDPPLFSGYKISMSSESDSYYEYLLKQYIQTNETEQHFLDGWVSAVRDMFEYLTSETKVSRLLFLFEVEGPARHFFHHHLTCFVPGMVLLGVHVLEKDHNRQLWSGMNVTAAELARWRSQAHGLARTCYHMYARSPTGVGPEFVRLKPEMEMEDKEDLTYPARGAHYLLRPEAVESLYYLHYFTGDPRYRVWGAAMLQAILTHCKTDVAFAALEAVTEVPPKRLDQMESFWTAETLKYFFMLFAQPTHPDAASGPQTGWLDLSKWVLTTEAHPFPILQNFSRAPFV</sequence>
<dbReference type="InterPro" id="IPR012341">
    <property type="entry name" value="6hp_glycosidase-like_sf"/>
</dbReference>
<dbReference type="EC" id="3.2.1.-" evidence="13"/>
<dbReference type="GO" id="GO:0004571">
    <property type="term" value="F:mannosyl-oligosaccharide 1,2-alpha-mannosidase activity"/>
    <property type="evidence" value="ECO:0007669"/>
    <property type="project" value="UniProtKB-EC"/>
</dbReference>
<feature type="compositionally biased region" description="Basic and acidic residues" evidence="14">
    <location>
        <begin position="117"/>
        <end position="131"/>
    </location>
</feature>
<comment type="catalytic activity">
    <reaction evidence="9">
        <text>N(4)-(alpha-D-Man-(1-&gt;2)-alpha-D-Man-(1-&gt;2)-alpha-D-Man-(1-&gt;3)-[alpha-D-Man-(1-&gt;2)-alpha-D-Man-(1-&gt;3)-[alpha-D-Man-(1-&gt;2)-alpha-D-Man-(1-&gt;6)]-alpha-D-Man-(1-&gt;6)]-beta-D-Man-(1-&gt;4)-beta-D-GlcNAc-(1-&gt;4)-beta-D-GlcNAc)-L-asparaginyl-[protein] (N-glucan mannose isomer 9A1,2,3B1,2,3) + 4 H2O = N(4)-(alpha-D-Man-(1-&gt;3)-[alpha-D-Man-(1-&gt;3)-[alpha-D-Man-(1-&gt;6)]-alpha-D-Man-(1-&gt;6)]-beta-D-Man-(1-&gt;4)-beta-D-GlcNAc-(1-&gt;4)-beta-D-GlcNAc)-L-asparaginyl-[protein] (N-glucan mannose isomer 5A1,2) + 4 beta-D-mannose</text>
        <dbReference type="Rhea" id="RHEA:56008"/>
        <dbReference type="Rhea" id="RHEA-COMP:14356"/>
        <dbReference type="Rhea" id="RHEA-COMP:14367"/>
        <dbReference type="ChEBI" id="CHEBI:15377"/>
        <dbReference type="ChEBI" id="CHEBI:28563"/>
        <dbReference type="ChEBI" id="CHEBI:59087"/>
        <dbReference type="ChEBI" id="CHEBI:139493"/>
        <dbReference type="EC" id="3.2.1.113"/>
    </reaction>
</comment>
<proteinExistence type="inferred from homology"/>
<accession>A0A0G4GFJ1</accession>
<dbReference type="OrthoDB" id="8118055at2759"/>
<keyword evidence="13" id="KW-0326">Glycosidase</keyword>
<dbReference type="GO" id="GO:0016020">
    <property type="term" value="C:membrane"/>
    <property type="evidence" value="ECO:0007669"/>
    <property type="project" value="InterPro"/>
</dbReference>
<evidence type="ECO:0000256" key="13">
    <source>
        <dbReference type="RuleBase" id="RU361193"/>
    </source>
</evidence>
<evidence type="ECO:0000256" key="6">
    <source>
        <dbReference type="ARBA" id="ARBA00022837"/>
    </source>
</evidence>
<comment type="pathway">
    <text evidence="2">Protein modification; protein glycosylation.</text>
</comment>
<gene>
    <name evidence="15" type="ORF">Vbra_6235</name>
</gene>
<dbReference type="AlphaFoldDB" id="A0A0G4GFJ1"/>
<feature type="active site" description="Proton donor" evidence="10">
    <location>
        <position position="268"/>
    </location>
</feature>
<feature type="disulfide bond" evidence="12">
    <location>
        <begin position="464"/>
        <end position="510"/>
    </location>
</feature>
<evidence type="ECO:0000256" key="3">
    <source>
        <dbReference type="ARBA" id="ARBA00007658"/>
    </source>
</evidence>
<name>A0A0G4GFJ1_VITBC</name>
<feature type="active site" description="Proton donor" evidence="10">
    <location>
        <position position="524"/>
    </location>
</feature>
<evidence type="ECO:0000256" key="10">
    <source>
        <dbReference type="PIRSR" id="PIRSR601382-1"/>
    </source>
</evidence>
<feature type="active site" evidence="10">
    <location>
        <position position="400"/>
    </location>
</feature>
<dbReference type="GO" id="GO:0005975">
    <property type="term" value="P:carbohydrate metabolic process"/>
    <property type="evidence" value="ECO:0007669"/>
    <property type="project" value="InterPro"/>
</dbReference>
<dbReference type="Proteomes" id="UP000041254">
    <property type="component" value="Unassembled WGS sequence"/>
</dbReference>
<dbReference type="SUPFAM" id="SSF48225">
    <property type="entry name" value="Seven-hairpin glycosidases"/>
    <property type="match status" value="1"/>
</dbReference>
<evidence type="ECO:0000256" key="4">
    <source>
        <dbReference type="ARBA" id="ARBA00022723"/>
    </source>
</evidence>
<comment type="similarity">
    <text evidence="3 13">Belongs to the glycosyl hydrolase 47 family.</text>
</comment>
<evidence type="ECO:0000256" key="5">
    <source>
        <dbReference type="ARBA" id="ARBA00022801"/>
    </source>
</evidence>
<feature type="region of interest" description="Disordered" evidence="14">
    <location>
        <begin position="113"/>
        <end position="164"/>
    </location>
</feature>
<dbReference type="OMA" id="PESFGWD"/>
<dbReference type="InParanoid" id="A0A0G4GFJ1"/>
<protein>
    <recommendedName>
        <fullName evidence="13">alpha-1,2-Mannosidase</fullName>
        <ecNumber evidence="13">3.2.1.-</ecNumber>
    </recommendedName>
</protein>
<evidence type="ECO:0000256" key="2">
    <source>
        <dbReference type="ARBA" id="ARBA00004922"/>
    </source>
</evidence>
<comment type="catalytic activity">
    <reaction evidence="8">
        <text>N(4)-(alpha-D-Man-(1-&gt;2)-alpha-D-Man-(1-&gt;2)-alpha-D-Man-(1-&gt;3)-[alpha-D-Man-(1-&gt;3)-[alpha-D-Man-(1-&gt;2)-alpha-D-Man-(1-&gt;6)]-alpha-D-Man-(1-&gt;6)]-beta-D-Man-(1-&gt;4)-beta-D-GlcNAc-(1-&gt;4)-beta-D-GlcNAc)-L-asparaginyl-[protein] (N-glucan mannose isomer 8A1,2,3B1,3) + 3 H2O = N(4)-(alpha-D-Man-(1-&gt;3)-[alpha-D-Man-(1-&gt;3)-[alpha-D-Man-(1-&gt;6)]-alpha-D-Man-(1-&gt;6)]-beta-D-Man-(1-&gt;4)-beta-D-GlcNAc-(1-&gt;4)-beta-D-GlcNAc)-L-asparaginyl-[protein] (N-glucan mannose isomer 5A1,2) + 3 beta-D-mannose</text>
        <dbReference type="Rhea" id="RHEA:56028"/>
        <dbReference type="Rhea" id="RHEA-COMP:14358"/>
        <dbReference type="Rhea" id="RHEA-COMP:14367"/>
        <dbReference type="ChEBI" id="CHEBI:15377"/>
        <dbReference type="ChEBI" id="CHEBI:28563"/>
        <dbReference type="ChEBI" id="CHEBI:59087"/>
        <dbReference type="ChEBI" id="CHEBI:60628"/>
        <dbReference type="EC" id="3.2.1.113"/>
    </reaction>
</comment>
<keyword evidence="5 13" id="KW-0378">Hydrolase</keyword>
<evidence type="ECO:0000313" key="15">
    <source>
        <dbReference type="EMBL" id="CEM28275.1"/>
    </source>
</evidence>
<evidence type="ECO:0000256" key="1">
    <source>
        <dbReference type="ARBA" id="ARBA00001913"/>
    </source>
</evidence>
<dbReference type="Gene3D" id="1.50.10.10">
    <property type="match status" value="1"/>
</dbReference>